<reference evidence="7" key="1">
    <citation type="submission" date="2025-08" db="UniProtKB">
        <authorList>
            <consortium name="RefSeq"/>
        </authorList>
    </citation>
    <scope>IDENTIFICATION</scope>
</reference>
<feature type="transmembrane region" description="Helical" evidence="5">
    <location>
        <begin position="265"/>
        <end position="286"/>
    </location>
</feature>
<organism evidence="6 7">
    <name type="scientific">Aplysia californica</name>
    <name type="common">California sea hare</name>
    <dbReference type="NCBI Taxonomy" id="6500"/>
    <lineage>
        <taxon>Eukaryota</taxon>
        <taxon>Metazoa</taxon>
        <taxon>Spiralia</taxon>
        <taxon>Lophotrochozoa</taxon>
        <taxon>Mollusca</taxon>
        <taxon>Gastropoda</taxon>
        <taxon>Heterobranchia</taxon>
        <taxon>Euthyneura</taxon>
        <taxon>Tectipleura</taxon>
        <taxon>Aplysiida</taxon>
        <taxon>Aplysioidea</taxon>
        <taxon>Aplysiidae</taxon>
        <taxon>Aplysia</taxon>
    </lineage>
</organism>
<evidence type="ECO:0000256" key="3">
    <source>
        <dbReference type="ARBA" id="ARBA00022989"/>
    </source>
</evidence>
<feature type="transmembrane region" description="Helical" evidence="5">
    <location>
        <begin position="428"/>
        <end position="451"/>
    </location>
</feature>
<feature type="transmembrane region" description="Helical" evidence="5">
    <location>
        <begin position="463"/>
        <end position="486"/>
    </location>
</feature>
<dbReference type="Proteomes" id="UP000694888">
    <property type="component" value="Unplaced"/>
</dbReference>
<accession>A0ABM1A6H6</accession>
<evidence type="ECO:0000256" key="5">
    <source>
        <dbReference type="SAM" id="Phobius"/>
    </source>
</evidence>
<dbReference type="InterPro" id="IPR036259">
    <property type="entry name" value="MFS_trans_sf"/>
</dbReference>
<feature type="transmembrane region" description="Helical" evidence="5">
    <location>
        <begin position="172"/>
        <end position="192"/>
    </location>
</feature>
<sequence length="528" mass="58076">MPGSPYISYQSRSSESVENVGVPYEDRPYHSDNIPPDWADDDASSAIVVSTDSCLQSKSLPSTGGFINFHRVWLGLAVTLACYNTAFMATLPLTAQYLTHRVAHDWYNFSNFSKEIPCTKEANTSATRTRDEIQKVVSSFSLLINYASSLPAILTCLPYGTLSDHVGRKKMMFIPLIGGFVRMFVYLLVVKLELSLNYLFLGSAADGLCGSYPAMSMISAAAVADITMSSGGRALSFAVIEAILIISSAVANLSVGYFIMYEGYFYPTVMMSGLALIAFLVAATVFPETNTERAKASANPLKHLKRIVSFYTFAGSVRRRVLYRIGLFMFFLNIVVSIGRSPVETLYQLNSPFCWNSVKIGIFGAIQSTVQITCSVMALRILKLRLQLESIGILALLCAIAGFVIEGFAMSDWMLYAVFRSMTYDLYVLIPGALFASLSVVDAVCGILSFTTYSSVYLSTVQWYRGTVFFVMAGICAVNILLFLAFKKVNTKFDYEEITCTVEPPLHSARVGKGGLHPQSNRAVNETR</sequence>
<gene>
    <name evidence="7" type="primary">LOC101862459</name>
</gene>
<evidence type="ECO:0000313" key="6">
    <source>
        <dbReference type="Proteomes" id="UP000694888"/>
    </source>
</evidence>
<feature type="transmembrane region" description="Helical" evidence="5">
    <location>
        <begin position="72"/>
        <end position="91"/>
    </location>
</feature>
<dbReference type="PANTHER" id="PTHR23507:SF1">
    <property type="entry name" value="FI18259P1-RELATED"/>
    <property type="match status" value="1"/>
</dbReference>
<feature type="transmembrane region" description="Helical" evidence="5">
    <location>
        <begin position="140"/>
        <end position="160"/>
    </location>
</feature>
<feature type="transmembrane region" description="Helical" evidence="5">
    <location>
        <begin position="235"/>
        <end position="259"/>
    </location>
</feature>
<feature type="transmembrane region" description="Helical" evidence="5">
    <location>
        <begin position="360"/>
        <end position="379"/>
    </location>
</feature>
<proteinExistence type="predicted"/>
<dbReference type="SUPFAM" id="SSF103473">
    <property type="entry name" value="MFS general substrate transporter"/>
    <property type="match status" value="1"/>
</dbReference>
<dbReference type="GeneID" id="101862459"/>
<dbReference type="PANTHER" id="PTHR23507">
    <property type="entry name" value="ZGC:174356"/>
    <property type="match status" value="1"/>
</dbReference>
<evidence type="ECO:0000256" key="4">
    <source>
        <dbReference type="ARBA" id="ARBA00023136"/>
    </source>
</evidence>
<dbReference type="Gene3D" id="1.20.1250.20">
    <property type="entry name" value="MFS general substrate transporter like domains"/>
    <property type="match status" value="1"/>
</dbReference>
<evidence type="ECO:0000256" key="1">
    <source>
        <dbReference type="ARBA" id="ARBA00004141"/>
    </source>
</evidence>
<dbReference type="Pfam" id="PF07690">
    <property type="entry name" value="MFS_1"/>
    <property type="match status" value="1"/>
</dbReference>
<keyword evidence="4 5" id="KW-0472">Membrane</keyword>
<evidence type="ECO:0000256" key="2">
    <source>
        <dbReference type="ARBA" id="ARBA00022692"/>
    </source>
</evidence>
<feature type="transmembrane region" description="Helical" evidence="5">
    <location>
        <begin position="391"/>
        <end position="416"/>
    </location>
</feature>
<dbReference type="InterPro" id="IPR011701">
    <property type="entry name" value="MFS"/>
</dbReference>
<keyword evidence="3 5" id="KW-1133">Transmembrane helix</keyword>
<keyword evidence="6" id="KW-1185">Reference proteome</keyword>
<name>A0ABM1A6H6_APLCA</name>
<keyword evidence="2 5" id="KW-0812">Transmembrane</keyword>
<dbReference type="RefSeq" id="XP_012941752.1">
    <property type="nucleotide sequence ID" value="XM_013086298.2"/>
</dbReference>
<feature type="transmembrane region" description="Helical" evidence="5">
    <location>
        <begin position="321"/>
        <end position="340"/>
    </location>
</feature>
<comment type="subcellular location">
    <subcellularLocation>
        <location evidence="1">Membrane</location>
        <topology evidence="1">Multi-pass membrane protein</topology>
    </subcellularLocation>
</comment>
<evidence type="ECO:0000313" key="7">
    <source>
        <dbReference type="RefSeq" id="XP_012941752.1"/>
    </source>
</evidence>
<protein>
    <submittedName>
        <fullName evidence="7">Proton-coupled folate transporter-like</fullName>
    </submittedName>
</protein>